<reference evidence="2 3" key="1">
    <citation type="journal article" date="2021" name="BMC Biol.">
        <title>Horizontally acquired antibacterial genes associated with adaptive radiation of ladybird beetles.</title>
        <authorList>
            <person name="Li H.S."/>
            <person name="Tang X.F."/>
            <person name="Huang Y.H."/>
            <person name="Xu Z.Y."/>
            <person name="Chen M.L."/>
            <person name="Du X.Y."/>
            <person name="Qiu B.Y."/>
            <person name="Chen P.T."/>
            <person name="Zhang W."/>
            <person name="Slipinski A."/>
            <person name="Escalona H.E."/>
            <person name="Waterhouse R.M."/>
            <person name="Zwick A."/>
            <person name="Pang H."/>
        </authorList>
    </citation>
    <scope>NUCLEOTIDE SEQUENCE [LARGE SCALE GENOMIC DNA]</scope>
    <source>
        <strain evidence="2">SYSU2018</strain>
    </source>
</reference>
<comment type="caution">
    <text evidence="2">The sequence shown here is derived from an EMBL/GenBank/DDBJ whole genome shotgun (WGS) entry which is preliminary data.</text>
</comment>
<protein>
    <submittedName>
        <fullName evidence="2">Uncharacterized protein</fullName>
    </submittedName>
</protein>
<keyword evidence="1" id="KW-0472">Membrane</keyword>
<evidence type="ECO:0000313" key="2">
    <source>
        <dbReference type="EMBL" id="KAL3270336.1"/>
    </source>
</evidence>
<name>A0ABD2MV81_9CUCU</name>
<evidence type="ECO:0000256" key="1">
    <source>
        <dbReference type="SAM" id="Phobius"/>
    </source>
</evidence>
<keyword evidence="3" id="KW-1185">Reference proteome</keyword>
<proteinExistence type="predicted"/>
<gene>
    <name evidence="2" type="ORF">HHI36_009384</name>
</gene>
<organism evidence="2 3">
    <name type="scientific">Cryptolaemus montrouzieri</name>
    <dbReference type="NCBI Taxonomy" id="559131"/>
    <lineage>
        <taxon>Eukaryota</taxon>
        <taxon>Metazoa</taxon>
        <taxon>Ecdysozoa</taxon>
        <taxon>Arthropoda</taxon>
        <taxon>Hexapoda</taxon>
        <taxon>Insecta</taxon>
        <taxon>Pterygota</taxon>
        <taxon>Neoptera</taxon>
        <taxon>Endopterygota</taxon>
        <taxon>Coleoptera</taxon>
        <taxon>Polyphaga</taxon>
        <taxon>Cucujiformia</taxon>
        <taxon>Coccinelloidea</taxon>
        <taxon>Coccinellidae</taxon>
        <taxon>Scymninae</taxon>
        <taxon>Scymnini</taxon>
        <taxon>Cryptolaemus</taxon>
    </lineage>
</organism>
<dbReference type="AlphaFoldDB" id="A0ABD2MV81"/>
<dbReference type="Proteomes" id="UP001516400">
    <property type="component" value="Unassembled WGS sequence"/>
</dbReference>
<feature type="transmembrane region" description="Helical" evidence="1">
    <location>
        <begin position="74"/>
        <end position="94"/>
    </location>
</feature>
<feature type="transmembrane region" description="Helical" evidence="1">
    <location>
        <begin position="106"/>
        <end position="125"/>
    </location>
</feature>
<feature type="transmembrane region" description="Helical" evidence="1">
    <location>
        <begin position="48"/>
        <end position="68"/>
    </location>
</feature>
<accession>A0ABD2MV81</accession>
<keyword evidence="1" id="KW-1133">Transmembrane helix</keyword>
<keyword evidence="1" id="KW-0812">Transmembrane</keyword>
<feature type="transmembrane region" description="Helical" evidence="1">
    <location>
        <begin position="131"/>
        <end position="154"/>
    </location>
</feature>
<evidence type="ECO:0000313" key="3">
    <source>
        <dbReference type="Proteomes" id="UP001516400"/>
    </source>
</evidence>
<sequence length="179" mass="20811">MLSEQDRNVNMAVNHDAPTSHTNSSLNKMSKIFSKYLPTDRETFSIRYSLTGLVISIFALQLFFFYIWFADGIIFVHGFYVIIASVHFGLYQGLNKGKLRLITPWLFWKIIEIVYTIVIIVMGTMKRQHRSLTANVILAFFIVAFDILLMFFLYKHQVETPEVRNFEIETVSKKATPDV</sequence>
<dbReference type="EMBL" id="JABFTP020000021">
    <property type="protein sequence ID" value="KAL3270336.1"/>
    <property type="molecule type" value="Genomic_DNA"/>
</dbReference>